<dbReference type="SUPFAM" id="SSF102114">
    <property type="entry name" value="Radical SAM enzymes"/>
    <property type="match status" value="1"/>
</dbReference>
<dbReference type="Pfam" id="PF02310">
    <property type="entry name" value="B12-binding"/>
    <property type="match status" value="1"/>
</dbReference>
<dbReference type="STRING" id="1817883.A3G31_05630"/>
<dbReference type="CDD" id="cd01335">
    <property type="entry name" value="Radical_SAM"/>
    <property type="match status" value="1"/>
</dbReference>
<evidence type="ECO:0000256" key="1">
    <source>
        <dbReference type="ARBA" id="ARBA00001966"/>
    </source>
</evidence>
<dbReference type="PROSITE" id="PS51918">
    <property type="entry name" value="RADICAL_SAM"/>
    <property type="match status" value="1"/>
</dbReference>
<dbReference type="InterPro" id="IPR034466">
    <property type="entry name" value="Methyltransferase_Class_B"/>
</dbReference>
<keyword evidence="6" id="KW-0408">Iron</keyword>
<evidence type="ECO:0000313" key="9">
    <source>
        <dbReference type="EMBL" id="OGL54713.1"/>
    </source>
</evidence>
<dbReference type="Gene3D" id="3.80.30.20">
    <property type="entry name" value="tm_1862 like domain"/>
    <property type="match status" value="1"/>
</dbReference>
<sequence length="455" mass="52358">MKDQHVLCIFPYRTSELSGFLPPIGLEHIAAAIEDLVESITIINMQFKDDASSFIKDTTSLICVSINWEDEKEEVCELINQLPSNILTVIGGRYATINAEEFFAACPNIDIIIRGDGEEIIRDIILGEPLEEITGISFRRDGKVIHNPNRLLDVVSNTIYPNRRLRRYTYRFKIADIELGYRIDLVSSSRGCPYSCKFCTFNMNPLGGKRNWSGRSAESVVKEIEEIEAELVLFTDDNFIVDMDRAGAIFDLIKKRGIKKKFALQCRIELASRPDVLQKMQDVGVTVIMVGIESPHDWILKQLDKRITQQGIRDAFKVFNRFDRIVFQGFFIIGNIGETEEEMKYISAFAREIGLNIIVISFLRYERFSHLKEIIDATNGYHIGQKGIIYSDRYPITKLYEIKKWIKNDFYSIHNRVKLAGKIIRIGGINQQVVFPFIRGCFDRLIYSVKSNFAW</sequence>
<dbReference type="GO" id="GO:0046872">
    <property type="term" value="F:metal ion binding"/>
    <property type="evidence" value="ECO:0007669"/>
    <property type="project" value="UniProtKB-KW"/>
</dbReference>
<evidence type="ECO:0000256" key="6">
    <source>
        <dbReference type="ARBA" id="ARBA00023004"/>
    </source>
</evidence>
<keyword evidence="2" id="KW-0489">Methyltransferase</keyword>
<dbReference type="SMART" id="SM00729">
    <property type="entry name" value="Elp3"/>
    <property type="match status" value="1"/>
</dbReference>
<dbReference type="InterPro" id="IPR006638">
    <property type="entry name" value="Elp3/MiaA/NifB-like_rSAM"/>
</dbReference>
<keyword evidence="4" id="KW-0949">S-adenosyl-L-methionine</keyword>
<dbReference type="InterPro" id="IPR007197">
    <property type="entry name" value="rSAM"/>
</dbReference>
<dbReference type="AlphaFoldDB" id="A0A1F7SLS2"/>
<reference evidence="9 10" key="1">
    <citation type="journal article" date="2016" name="Nat. Commun.">
        <title>Thousands of microbial genomes shed light on interconnected biogeochemical processes in an aquifer system.</title>
        <authorList>
            <person name="Anantharaman K."/>
            <person name="Brown C.T."/>
            <person name="Hug L.A."/>
            <person name="Sharon I."/>
            <person name="Castelle C.J."/>
            <person name="Probst A.J."/>
            <person name="Thomas B.C."/>
            <person name="Singh A."/>
            <person name="Wilkins M.J."/>
            <person name="Karaoz U."/>
            <person name="Brodie E.L."/>
            <person name="Williams K.H."/>
            <person name="Hubbard S.S."/>
            <person name="Banfield J.F."/>
        </authorList>
    </citation>
    <scope>NUCLEOTIDE SEQUENCE [LARGE SCALE GENOMIC DNA]</scope>
</reference>
<dbReference type="Gene3D" id="3.40.50.280">
    <property type="entry name" value="Cobalamin-binding domain"/>
    <property type="match status" value="1"/>
</dbReference>
<dbReference type="GO" id="GO:0031419">
    <property type="term" value="F:cobalamin binding"/>
    <property type="evidence" value="ECO:0007669"/>
    <property type="project" value="InterPro"/>
</dbReference>
<gene>
    <name evidence="9" type="ORF">A3G31_05630</name>
</gene>
<accession>A0A1F7SLS2</accession>
<dbReference type="PANTHER" id="PTHR43409:SF7">
    <property type="entry name" value="BLL1977 PROTEIN"/>
    <property type="match status" value="1"/>
</dbReference>
<dbReference type="Proteomes" id="UP000178082">
    <property type="component" value="Unassembled WGS sequence"/>
</dbReference>
<evidence type="ECO:0000256" key="5">
    <source>
        <dbReference type="ARBA" id="ARBA00022723"/>
    </source>
</evidence>
<dbReference type="InterPro" id="IPR006158">
    <property type="entry name" value="Cobalamin-bd"/>
</dbReference>
<protein>
    <recommendedName>
        <fullName evidence="8">Radical SAM core domain-containing protein</fullName>
    </recommendedName>
</protein>
<comment type="caution">
    <text evidence="9">The sequence shown here is derived from an EMBL/GenBank/DDBJ whole genome shotgun (WGS) entry which is preliminary data.</text>
</comment>
<dbReference type="SFLD" id="SFLDS00029">
    <property type="entry name" value="Radical_SAM"/>
    <property type="match status" value="1"/>
</dbReference>
<evidence type="ECO:0000259" key="8">
    <source>
        <dbReference type="PROSITE" id="PS51918"/>
    </source>
</evidence>
<keyword evidence="3" id="KW-0808">Transferase</keyword>
<comment type="cofactor">
    <cofactor evidence="1">
        <name>[4Fe-4S] cluster</name>
        <dbReference type="ChEBI" id="CHEBI:49883"/>
    </cofactor>
</comment>
<dbReference type="SFLD" id="SFLDG01123">
    <property type="entry name" value="methyltransferase_(Class_B)"/>
    <property type="match status" value="1"/>
</dbReference>
<name>A0A1F7SLS2_9BACT</name>
<keyword evidence="7" id="KW-0411">Iron-sulfur</keyword>
<evidence type="ECO:0000256" key="4">
    <source>
        <dbReference type="ARBA" id="ARBA00022691"/>
    </source>
</evidence>
<dbReference type="InterPro" id="IPR023404">
    <property type="entry name" value="rSAM_horseshoe"/>
</dbReference>
<dbReference type="GO" id="GO:0051539">
    <property type="term" value="F:4 iron, 4 sulfur cluster binding"/>
    <property type="evidence" value="ECO:0007669"/>
    <property type="project" value="UniProtKB-KW"/>
</dbReference>
<dbReference type="Pfam" id="PF04055">
    <property type="entry name" value="Radical_SAM"/>
    <property type="match status" value="1"/>
</dbReference>
<feature type="domain" description="Radical SAM core" evidence="8">
    <location>
        <begin position="178"/>
        <end position="407"/>
    </location>
</feature>
<dbReference type="SFLD" id="SFLDG01082">
    <property type="entry name" value="B12-binding_domain_containing"/>
    <property type="match status" value="1"/>
</dbReference>
<dbReference type="EMBL" id="MGDI01000008">
    <property type="protein sequence ID" value="OGL54713.1"/>
    <property type="molecule type" value="Genomic_DNA"/>
</dbReference>
<dbReference type="InterPro" id="IPR058240">
    <property type="entry name" value="rSAM_sf"/>
</dbReference>
<keyword evidence="5" id="KW-0479">Metal-binding</keyword>
<evidence type="ECO:0000256" key="2">
    <source>
        <dbReference type="ARBA" id="ARBA00022603"/>
    </source>
</evidence>
<evidence type="ECO:0000256" key="7">
    <source>
        <dbReference type="ARBA" id="ARBA00023014"/>
    </source>
</evidence>
<proteinExistence type="predicted"/>
<evidence type="ECO:0000256" key="3">
    <source>
        <dbReference type="ARBA" id="ARBA00022679"/>
    </source>
</evidence>
<dbReference type="GO" id="GO:0003824">
    <property type="term" value="F:catalytic activity"/>
    <property type="evidence" value="ECO:0007669"/>
    <property type="project" value="InterPro"/>
</dbReference>
<organism evidence="9 10">
    <name type="scientific">Candidatus Schekmanbacteria bacterium RIFCSPLOWO2_12_FULL_38_15</name>
    <dbReference type="NCBI Taxonomy" id="1817883"/>
    <lineage>
        <taxon>Bacteria</taxon>
        <taxon>Candidatus Schekmaniibacteriota</taxon>
    </lineage>
</organism>
<dbReference type="PANTHER" id="PTHR43409">
    <property type="entry name" value="ANAEROBIC MAGNESIUM-PROTOPORPHYRIN IX MONOMETHYL ESTER CYCLASE-RELATED"/>
    <property type="match status" value="1"/>
</dbReference>
<dbReference type="InterPro" id="IPR051198">
    <property type="entry name" value="BchE-like"/>
</dbReference>
<evidence type="ECO:0000313" key="10">
    <source>
        <dbReference type="Proteomes" id="UP000178082"/>
    </source>
</evidence>